<evidence type="ECO:0000313" key="2">
    <source>
        <dbReference type="EMBL" id="CAB4886877.1"/>
    </source>
</evidence>
<dbReference type="EMBL" id="CAFBLS010000331">
    <property type="protein sequence ID" value="CAB4886877.1"/>
    <property type="molecule type" value="Genomic_DNA"/>
</dbReference>
<dbReference type="AlphaFoldDB" id="A0A6J7ETQ6"/>
<gene>
    <name evidence="2" type="ORF">UFOPK3402_01979</name>
</gene>
<proteinExistence type="predicted"/>
<feature type="region of interest" description="Disordered" evidence="1">
    <location>
        <begin position="1"/>
        <end position="27"/>
    </location>
</feature>
<reference evidence="2" key="1">
    <citation type="submission" date="2020-05" db="EMBL/GenBank/DDBJ databases">
        <authorList>
            <person name="Chiriac C."/>
            <person name="Salcher M."/>
            <person name="Ghai R."/>
            <person name="Kavagutti S V."/>
        </authorList>
    </citation>
    <scope>NUCLEOTIDE SEQUENCE</scope>
</reference>
<name>A0A6J7ETQ6_9ZZZZ</name>
<accession>A0A6J7ETQ6</accession>
<organism evidence="2">
    <name type="scientific">freshwater metagenome</name>
    <dbReference type="NCBI Taxonomy" id="449393"/>
    <lineage>
        <taxon>unclassified sequences</taxon>
        <taxon>metagenomes</taxon>
        <taxon>ecological metagenomes</taxon>
    </lineage>
</organism>
<sequence>MTTRFQGARELGARGEHTGRVGRAGREQLGLGEDPERVLRCGRDARALNVDADVADLGADGPIDLDDNAACRGGLGGRRDGLLGRHGLGRGFNGRLVRRLIDWVIRRLVGRLIGGVIRWIVGRLVGRLI</sequence>
<protein>
    <submittedName>
        <fullName evidence="2">Unannotated protein</fullName>
    </submittedName>
</protein>
<evidence type="ECO:0000256" key="1">
    <source>
        <dbReference type="SAM" id="MobiDB-lite"/>
    </source>
</evidence>